<dbReference type="InterPro" id="IPR036047">
    <property type="entry name" value="F-box-like_dom_sf"/>
</dbReference>
<sequence>MSNSSCSSSFDSAGFVDANDIADSHMDSTDACEEIPVNLQALILSFLPWRELLRLRVVCKKWNKLLRSRDFKKRWRGADPDQIPFCFADCKYGNSLYNPAAGNWSCYSPAFYTIQNEDGSHYKVENVRVMGAAHGLLLLQVLQPWVLAIPSLPTVRHDLFIMNPLDPLQKTRIPLLPELRHPYTAIPLGMVWNEITKSHWIVVQHQPDPTIGTTGRAGSKISTFHRYDVGVDEWDRVAKWPINEATHFQQPSVKEGRLFCLGAPTKSTWSDTSSPTWSRDRFCAFGLDRFEENWMVEPPPPQPLHFATLFHRGGRCFVAGGKVAPSAPAGSTTLKDFRIWASKPWHSGRSFDLRNCSSNNDHWIEIQRMPDSIMDKLNGVNDRDGKRRGTNNFCTLALTSLQQFTCTSNGNFVCVANSRASVAMLNLKTKLWKMLPTPIFVDDETQSRTERYVWFKTHYRGLWNLLDFHLCEPRVDVTLPDRPFKDRTCMSQY</sequence>
<dbReference type="OrthoDB" id="674184at2759"/>
<name>A0A2R6W3N5_MARPO</name>
<dbReference type="PROSITE" id="PS50181">
    <property type="entry name" value="FBOX"/>
    <property type="match status" value="1"/>
</dbReference>
<dbReference type="SUPFAM" id="SSF81383">
    <property type="entry name" value="F-box domain"/>
    <property type="match status" value="1"/>
</dbReference>
<dbReference type="Gramene" id="Mp6g00180.1">
    <property type="protein sequence ID" value="Mp6g00180.1.cds1"/>
    <property type="gene ID" value="Mp6g00180"/>
</dbReference>
<dbReference type="PANTHER" id="PTHR31672">
    <property type="entry name" value="BNACNNG10540D PROTEIN"/>
    <property type="match status" value="1"/>
</dbReference>
<dbReference type="SMART" id="SM00256">
    <property type="entry name" value="FBOX"/>
    <property type="match status" value="1"/>
</dbReference>
<protein>
    <recommendedName>
        <fullName evidence="1">F-box domain-containing protein</fullName>
    </recommendedName>
</protein>
<organism evidence="2 3">
    <name type="scientific">Marchantia polymorpha</name>
    <name type="common">Common liverwort</name>
    <name type="synonym">Marchantia aquatica</name>
    <dbReference type="NCBI Taxonomy" id="3197"/>
    <lineage>
        <taxon>Eukaryota</taxon>
        <taxon>Viridiplantae</taxon>
        <taxon>Streptophyta</taxon>
        <taxon>Embryophyta</taxon>
        <taxon>Marchantiophyta</taxon>
        <taxon>Marchantiopsida</taxon>
        <taxon>Marchantiidae</taxon>
        <taxon>Marchantiales</taxon>
        <taxon>Marchantiaceae</taxon>
        <taxon>Marchantia</taxon>
    </lineage>
</organism>
<dbReference type="AlphaFoldDB" id="A0A2R6W3N5"/>
<dbReference type="Proteomes" id="UP000244005">
    <property type="component" value="Unassembled WGS sequence"/>
</dbReference>
<evidence type="ECO:0000259" key="1">
    <source>
        <dbReference type="PROSITE" id="PS50181"/>
    </source>
</evidence>
<dbReference type="InterPro" id="IPR050796">
    <property type="entry name" value="SCF_F-box_component"/>
</dbReference>
<dbReference type="SUPFAM" id="SSF117281">
    <property type="entry name" value="Kelch motif"/>
    <property type="match status" value="1"/>
</dbReference>
<evidence type="ECO:0000313" key="2">
    <source>
        <dbReference type="EMBL" id="PTQ28443.1"/>
    </source>
</evidence>
<dbReference type="InterPro" id="IPR001810">
    <property type="entry name" value="F-box_dom"/>
</dbReference>
<dbReference type="Gene3D" id="1.20.1280.50">
    <property type="match status" value="1"/>
</dbReference>
<dbReference type="EMBL" id="KZ772833">
    <property type="protein sequence ID" value="PTQ28443.1"/>
    <property type="molecule type" value="Genomic_DNA"/>
</dbReference>
<reference evidence="3" key="1">
    <citation type="journal article" date="2017" name="Cell">
        <title>Insights into land plant evolution garnered from the Marchantia polymorpha genome.</title>
        <authorList>
            <person name="Bowman J.L."/>
            <person name="Kohchi T."/>
            <person name="Yamato K.T."/>
            <person name="Jenkins J."/>
            <person name="Shu S."/>
            <person name="Ishizaki K."/>
            <person name="Yamaoka S."/>
            <person name="Nishihama R."/>
            <person name="Nakamura Y."/>
            <person name="Berger F."/>
            <person name="Adam C."/>
            <person name="Aki S.S."/>
            <person name="Althoff F."/>
            <person name="Araki T."/>
            <person name="Arteaga-Vazquez M.A."/>
            <person name="Balasubrmanian S."/>
            <person name="Barry K."/>
            <person name="Bauer D."/>
            <person name="Boehm C.R."/>
            <person name="Briginshaw L."/>
            <person name="Caballero-Perez J."/>
            <person name="Catarino B."/>
            <person name="Chen F."/>
            <person name="Chiyoda S."/>
            <person name="Chovatia M."/>
            <person name="Davies K.M."/>
            <person name="Delmans M."/>
            <person name="Demura T."/>
            <person name="Dierschke T."/>
            <person name="Dolan L."/>
            <person name="Dorantes-Acosta A.E."/>
            <person name="Eklund D.M."/>
            <person name="Florent S.N."/>
            <person name="Flores-Sandoval E."/>
            <person name="Fujiyama A."/>
            <person name="Fukuzawa H."/>
            <person name="Galik B."/>
            <person name="Grimanelli D."/>
            <person name="Grimwood J."/>
            <person name="Grossniklaus U."/>
            <person name="Hamada T."/>
            <person name="Haseloff J."/>
            <person name="Hetherington A.J."/>
            <person name="Higo A."/>
            <person name="Hirakawa Y."/>
            <person name="Hundley H.N."/>
            <person name="Ikeda Y."/>
            <person name="Inoue K."/>
            <person name="Inoue S.I."/>
            <person name="Ishida S."/>
            <person name="Jia Q."/>
            <person name="Kakita M."/>
            <person name="Kanazawa T."/>
            <person name="Kawai Y."/>
            <person name="Kawashima T."/>
            <person name="Kennedy M."/>
            <person name="Kinose K."/>
            <person name="Kinoshita T."/>
            <person name="Kohara Y."/>
            <person name="Koide E."/>
            <person name="Komatsu K."/>
            <person name="Kopischke S."/>
            <person name="Kubo M."/>
            <person name="Kyozuka J."/>
            <person name="Lagercrantz U."/>
            <person name="Lin S.S."/>
            <person name="Lindquist E."/>
            <person name="Lipzen A.M."/>
            <person name="Lu C.W."/>
            <person name="De Luna E."/>
            <person name="Martienssen R.A."/>
            <person name="Minamino N."/>
            <person name="Mizutani M."/>
            <person name="Mizutani M."/>
            <person name="Mochizuki N."/>
            <person name="Monte I."/>
            <person name="Mosher R."/>
            <person name="Nagasaki H."/>
            <person name="Nakagami H."/>
            <person name="Naramoto S."/>
            <person name="Nishitani K."/>
            <person name="Ohtani M."/>
            <person name="Okamoto T."/>
            <person name="Okumura M."/>
            <person name="Phillips J."/>
            <person name="Pollak B."/>
            <person name="Reinders A."/>
            <person name="Rovekamp M."/>
            <person name="Sano R."/>
            <person name="Sawa S."/>
            <person name="Schmid M.W."/>
            <person name="Shirakawa M."/>
            <person name="Solano R."/>
            <person name="Spunde A."/>
            <person name="Suetsugu N."/>
            <person name="Sugano S."/>
            <person name="Sugiyama A."/>
            <person name="Sun R."/>
            <person name="Suzuki Y."/>
            <person name="Takenaka M."/>
            <person name="Takezawa D."/>
            <person name="Tomogane H."/>
            <person name="Tsuzuki M."/>
            <person name="Ueda T."/>
            <person name="Umeda M."/>
            <person name="Ward J.M."/>
            <person name="Watanabe Y."/>
            <person name="Yazaki K."/>
            <person name="Yokoyama R."/>
            <person name="Yoshitake Y."/>
            <person name="Yotsui I."/>
            <person name="Zachgo S."/>
            <person name="Schmutz J."/>
        </authorList>
    </citation>
    <scope>NUCLEOTIDE SEQUENCE [LARGE SCALE GENOMIC DNA]</scope>
    <source>
        <strain evidence="3">Tak-1</strain>
    </source>
</reference>
<dbReference type="Pfam" id="PF00646">
    <property type="entry name" value="F-box"/>
    <property type="match status" value="1"/>
</dbReference>
<feature type="domain" description="F-box" evidence="1">
    <location>
        <begin position="29"/>
        <end position="78"/>
    </location>
</feature>
<accession>A0A2R6W3N5</accession>
<evidence type="ECO:0000313" key="3">
    <source>
        <dbReference type="Proteomes" id="UP000244005"/>
    </source>
</evidence>
<dbReference type="InterPro" id="IPR015915">
    <property type="entry name" value="Kelch-typ_b-propeller"/>
</dbReference>
<keyword evidence="3" id="KW-1185">Reference proteome</keyword>
<proteinExistence type="predicted"/>
<dbReference type="Gene3D" id="2.120.10.80">
    <property type="entry name" value="Kelch-type beta propeller"/>
    <property type="match status" value="1"/>
</dbReference>
<gene>
    <name evidence="2" type="ORF">MARPO_0163s0004</name>
</gene>
<dbReference type="PANTHER" id="PTHR31672:SF7">
    <property type="entry name" value="F-BOX DOMAIN-CONTAINING PROTEIN"/>
    <property type="match status" value="1"/>
</dbReference>